<evidence type="ECO:0000259" key="1">
    <source>
        <dbReference type="PROSITE" id="PS50181"/>
    </source>
</evidence>
<evidence type="ECO:0000313" key="2">
    <source>
        <dbReference type="Proteomes" id="UP000504609"/>
    </source>
</evidence>
<dbReference type="KEGG" id="cmos:111449902"/>
<dbReference type="CDD" id="cd22157">
    <property type="entry name" value="F-box_AtFBW1-like"/>
    <property type="match status" value="1"/>
</dbReference>
<dbReference type="InterPro" id="IPR006527">
    <property type="entry name" value="F-box-assoc_dom_typ1"/>
</dbReference>
<gene>
    <name evidence="3" type="primary">LOC111449902</name>
</gene>
<dbReference type="RefSeq" id="XP_022945755.1">
    <property type="nucleotide sequence ID" value="XM_023089987.1"/>
</dbReference>
<protein>
    <submittedName>
        <fullName evidence="3">F-box/kelch-repeat protein At3g06240-like</fullName>
    </submittedName>
</protein>
<accession>A0A6J1G1W0</accession>
<dbReference type="InterPro" id="IPR001810">
    <property type="entry name" value="F-box_dom"/>
</dbReference>
<dbReference type="Pfam" id="PF07734">
    <property type="entry name" value="FBA_1"/>
    <property type="match status" value="1"/>
</dbReference>
<dbReference type="InterPro" id="IPR011043">
    <property type="entry name" value="Gal_Oxase/kelch_b-propeller"/>
</dbReference>
<keyword evidence="2" id="KW-1185">Reference proteome</keyword>
<dbReference type="Pfam" id="PF00646">
    <property type="entry name" value="F-box"/>
    <property type="match status" value="1"/>
</dbReference>
<dbReference type="SMART" id="SM00256">
    <property type="entry name" value="FBOX"/>
    <property type="match status" value="1"/>
</dbReference>
<dbReference type="NCBIfam" id="TIGR01640">
    <property type="entry name" value="F_box_assoc_1"/>
    <property type="match status" value="1"/>
</dbReference>
<sequence>MATLKDLPIVLLIEILSRLPAQSLLQFKSVCKLWYALINDPAIFSLQDKCIYINRRIIIGFQLYTYIPSIIKFSHTPDRSISILDVNNPSSDFRKNTIHGHSQGLVCLLYDRDIFLFNMMTEKFRKLPSSILHNEDPYEMFDSLTSGVGFGYDSKSGDFKVVRVVQFPDEEGAYNLLPLRVEIWELRKERWREIESPNFRYLMITGGCEMHHEGKSYWWSRNTKGNIIRTFDMSEEIFGKIPVPNNLVEEDVMLNPNISMRMLNGSIVVFHGSNAGNEKTFSVWEMEKDVFSWSKLMTIGPFFGVEKPLLFVSSDELLMEADEGQVISYHVKTHVTKVLPIKGRPRVFANTYFDFSYGPPPPPLPM</sequence>
<feature type="domain" description="F-box" evidence="1">
    <location>
        <begin position="1"/>
        <end position="47"/>
    </location>
</feature>
<organism evidence="2 3">
    <name type="scientific">Cucurbita moschata</name>
    <name type="common">Winter crookneck squash</name>
    <name type="synonym">Cucurbita pepo var. moschata</name>
    <dbReference type="NCBI Taxonomy" id="3662"/>
    <lineage>
        <taxon>Eukaryota</taxon>
        <taxon>Viridiplantae</taxon>
        <taxon>Streptophyta</taxon>
        <taxon>Embryophyta</taxon>
        <taxon>Tracheophyta</taxon>
        <taxon>Spermatophyta</taxon>
        <taxon>Magnoliopsida</taxon>
        <taxon>eudicotyledons</taxon>
        <taxon>Gunneridae</taxon>
        <taxon>Pentapetalae</taxon>
        <taxon>rosids</taxon>
        <taxon>fabids</taxon>
        <taxon>Cucurbitales</taxon>
        <taxon>Cucurbitaceae</taxon>
        <taxon>Cucurbiteae</taxon>
        <taxon>Cucurbita</taxon>
    </lineage>
</organism>
<proteinExistence type="predicted"/>
<dbReference type="GeneID" id="111449902"/>
<dbReference type="SUPFAM" id="SSF81383">
    <property type="entry name" value="F-box domain"/>
    <property type="match status" value="1"/>
</dbReference>
<dbReference type="PROSITE" id="PS50181">
    <property type="entry name" value="FBOX"/>
    <property type="match status" value="1"/>
</dbReference>
<dbReference type="PANTHER" id="PTHR31672:SF13">
    <property type="entry name" value="F-BOX PROTEIN CPR30-LIKE"/>
    <property type="match status" value="1"/>
</dbReference>
<dbReference type="Gene3D" id="1.20.1280.50">
    <property type="match status" value="1"/>
</dbReference>
<dbReference type="InterPro" id="IPR036047">
    <property type="entry name" value="F-box-like_dom_sf"/>
</dbReference>
<dbReference type="SUPFAM" id="SSF50965">
    <property type="entry name" value="Galactose oxidase, central domain"/>
    <property type="match status" value="1"/>
</dbReference>
<name>A0A6J1G1W0_CUCMO</name>
<dbReference type="InterPro" id="IPR017451">
    <property type="entry name" value="F-box-assoc_interact_dom"/>
</dbReference>
<dbReference type="AlphaFoldDB" id="A0A6J1G1W0"/>
<dbReference type="Proteomes" id="UP000504609">
    <property type="component" value="Unplaced"/>
</dbReference>
<reference evidence="3" key="1">
    <citation type="submission" date="2025-08" db="UniProtKB">
        <authorList>
            <consortium name="RefSeq"/>
        </authorList>
    </citation>
    <scope>IDENTIFICATION</scope>
    <source>
        <tissue evidence="3">Young leaves</tissue>
    </source>
</reference>
<evidence type="ECO:0000313" key="3">
    <source>
        <dbReference type="RefSeq" id="XP_022945755.1"/>
    </source>
</evidence>
<dbReference type="InterPro" id="IPR050796">
    <property type="entry name" value="SCF_F-box_component"/>
</dbReference>
<dbReference type="PANTHER" id="PTHR31672">
    <property type="entry name" value="BNACNNG10540D PROTEIN"/>
    <property type="match status" value="1"/>
</dbReference>